<keyword evidence="3" id="KW-1185">Reference proteome</keyword>
<evidence type="ECO:0000256" key="1">
    <source>
        <dbReference type="SAM" id="SignalP"/>
    </source>
</evidence>
<dbReference type="AlphaFoldDB" id="A0A8S1H2G4"/>
<dbReference type="Proteomes" id="UP000835052">
    <property type="component" value="Unassembled WGS sequence"/>
</dbReference>
<feature type="signal peptide" evidence="1">
    <location>
        <begin position="1"/>
        <end position="17"/>
    </location>
</feature>
<name>A0A8S1H2G4_9PELO</name>
<dbReference type="OrthoDB" id="5858510at2759"/>
<dbReference type="InterPro" id="IPR043504">
    <property type="entry name" value="Peptidase_S1_PA_chymotrypsin"/>
</dbReference>
<comment type="caution">
    <text evidence="2">The sequence shown here is derived from an EMBL/GenBank/DDBJ whole genome shotgun (WGS) entry which is preliminary data.</text>
</comment>
<reference evidence="2" key="1">
    <citation type="submission" date="2020-10" db="EMBL/GenBank/DDBJ databases">
        <authorList>
            <person name="Kikuchi T."/>
        </authorList>
    </citation>
    <scope>NUCLEOTIDE SEQUENCE</scope>
    <source>
        <strain evidence="2">NKZ352</strain>
    </source>
</reference>
<proteinExistence type="predicted"/>
<dbReference type="Gene3D" id="2.40.10.10">
    <property type="entry name" value="Trypsin-like serine proteases"/>
    <property type="match status" value="1"/>
</dbReference>
<evidence type="ECO:0008006" key="4">
    <source>
        <dbReference type="Google" id="ProtNLM"/>
    </source>
</evidence>
<evidence type="ECO:0000313" key="2">
    <source>
        <dbReference type="EMBL" id="CAD6189364.1"/>
    </source>
</evidence>
<dbReference type="EMBL" id="CAJGYM010000010">
    <property type="protein sequence ID" value="CAD6189364.1"/>
    <property type="molecule type" value="Genomic_DNA"/>
</dbReference>
<gene>
    <name evidence="2" type="ORF">CAUJ_LOCUS5283</name>
</gene>
<keyword evidence="1" id="KW-0732">Signal</keyword>
<evidence type="ECO:0000313" key="3">
    <source>
        <dbReference type="Proteomes" id="UP000835052"/>
    </source>
</evidence>
<protein>
    <recommendedName>
        <fullName evidence="4">Peptidase S1 domain-containing protein</fullName>
    </recommendedName>
</protein>
<organism evidence="2 3">
    <name type="scientific">Caenorhabditis auriculariae</name>
    <dbReference type="NCBI Taxonomy" id="2777116"/>
    <lineage>
        <taxon>Eukaryota</taxon>
        <taxon>Metazoa</taxon>
        <taxon>Ecdysozoa</taxon>
        <taxon>Nematoda</taxon>
        <taxon>Chromadorea</taxon>
        <taxon>Rhabditida</taxon>
        <taxon>Rhabditina</taxon>
        <taxon>Rhabditomorpha</taxon>
        <taxon>Rhabditoidea</taxon>
        <taxon>Rhabditidae</taxon>
        <taxon>Peloderinae</taxon>
        <taxon>Caenorhabditis</taxon>
    </lineage>
</organism>
<accession>A0A8S1H2G4</accession>
<dbReference type="InterPro" id="IPR009003">
    <property type="entry name" value="Peptidase_S1_PA"/>
</dbReference>
<dbReference type="SUPFAM" id="SSF50494">
    <property type="entry name" value="Trypsin-like serine proteases"/>
    <property type="match status" value="1"/>
</dbReference>
<feature type="chain" id="PRO_5035797078" description="Peptidase S1 domain-containing protein" evidence="1">
    <location>
        <begin position="18"/>
        <end position="276"/>
    </location>
</feature>
<sequence>MFAVVFACMALLLGVQGVHNGDDIDWNRHGYLVKILLRERNTDNATACTGTLISPSAVLTSIKCFPNLPETTYDGVLIIALPKTKKTLKRAMLSVHAEGEVAVIKIHKIQTKVCEPAPAPPRVARLNIKPTLLKTPWNHVDPLDLVYKHCRLVGFKTEDDPIDSVESSKAMSVELKLKEDSETLMFAEVSDAGTACWDDIGAPLECALNEEDVWVQVGLLDSIYAQPPNEDWDVSNATCSDIKTMRFAVFADESLPRSVELIDKVGVFAVYDDCEF</sequence>